<comment type="similarity">
    <text evidence="2">Belongs to the COX16 family.</text>
</comment>
<dbReference type="InterPro" id="IPR020164">
    <property type="entry name" value="Cyt_c_Oxase_assmbl_COX16"/>
</dbReference>
<proteinExistence type="inferred from homology"/>
<keyword evidence="7" id="KW-0496">Mitochondrion</keyword>
<dbReference type="AlphaFoldDB" id="A0A3P6U5J8"/>
<reference evidence="10 11" key="1">
    <citation type="submission" date="2018-11" db="EMBL/GenBank/DDBJ databases">
        <authorList>
            <consortium name="Pathogen Informatics"/>
        </authorList>
    </citation>
    <scope>NUCLEOTIDE SEQUENCE [LARGE SCALE GENOMIC DNA]</scope>
</reference>
<evidence type="ECO:0000313" key="10">
    <source>
        <dbReference type="EMBL" id="VDK73958.1"/>
    </source>
</evidence>
<keyword evidence="11" id="KW-1185">Reference proteome</keyword>
<dbReference type="Pfam" id="PF14138">
    <property type="entry name" value="COX16"/>
    <property type="match status" value="1"/>
</dbReference>
<keyword evidence="5" id="KW-0999">Mitochondrion inner membrane</keyword>
<evidence type="ECO:0000256" key="7">
    <source>
        <dbReference type="ARBA" id="ARBA00023128"/>
    </source>
</evidence>
<comment type="subcellular location">
    <subcellularLocation>
        <location evidence="1">Mitochondrion inner membrane</location>
        <topology evidence="1">Single-pass membrane protein</topology>
    </subcellularLocation>
</comment>
<evidence type="ECO:0000256" key="4">
    <source>
        <dbReference type="ARBA" id="ARBA00022692"/>
    </source>
</evidence>
<evidence type="ECO:0000313" key="11">
    <source>
        <dbReference type="Proteomes" id="UP000271889"/>
    </source>
</evidence>
<keyword evidence="4 9" id="KW-0812">Transmembrane</keyword>
<evidence type="ECO:0000256" key="5">
    <source>
        <dbReference type="ARBA" id="ARBA00022792"/>
    </source>
</evidence>
<sequence length="62" mass="7221">MIVGVNLVAGFSLMRNRNLKFIRVGIPFFSIVLGGAYVLHYFQQVRYDFRKLKQQDANLEDL</sequence>
<keyword evidence="8 9" id="KW-0472">Membrane</keyword>
<dbReference type="PANTHER" id="PTHR17130">
    <property type="entry name" value="MITOCHONDRIAL OUTER MEMBRANE PROTEIN 25"/>
    <property type="match status" value="1"/>
</dbReference>
<feature type="transmembrane region" description="Helical" evidence="9">
    <location>
        <begin position="21"/>
        <end position="42"/>
    </location>
</feature>
<name>A0A3P6U5J8_CYLGO</name>
<evidence type="ECO:0000256" key="1">
    <source>
        <dbReference type="ARBA" id="ARBA00004434"/>
    </source>
</evidence>
<dbReference type="EMBL" id="UYRV01023639">
    <property type="protein sequence ID" value="VDK73958.1"/>
    <property type="molecule type" value="Genomic_DNA"/>
</dbReference>
<feature type="non-terminal residue" evidence="10">
    <location>
        <position position="62"/>
    </location>
</feature>
<dbReference type="OrthoDB" id="1733656at2759"/>
<evidence type="ECO:0000256" key="8">
    <source>
        <dbReference type="ARBA" id="ARBA00023136"/>
    </source>
</evidence>
<dbReference type="GO" id="GO:0033617">
    <property type="term" value="P:mitochondrial respiratory chain complex IV assembly"/>
    <property type="evidence" value="ECO:0007669"/>
    <property type="project" value="TreeGrafter"/>
</dbReference>
<dbReference type="PANTHER" id="PTHR17130:SF14">
    <property type="entry name" value="CYTOCHROME C OXIDASE ASSEMBLY PROTEIN COX16 HOMOLOG, MITOCHONDRIAL"/>
    <property type="match status" value="1"/>
</dbReference>
<evidence type="ECO:0000256" key="9">
    <source>
        <dbReference type="SAM" id="Phobius"/>
    </source>
</evidence>
<evidence type="ECO:0000256" key="6">
    <source>
        <dbReference type="ARBA" id="ARBA00022989"/>
    </source>
</evidence>
<evidence type="ECO:0000256" key="2">
    <source>
        <dbReference type="ARBA" id="ARBA00008370"/>
    </source>
</evidence>
<dbReference type="Proteomes" id="UP000271889">
    <property type="component" value="Unassembled WGS sequence"/>
</dbReference>
<organism evidence="10 11">
    <name type="scientific">Cylicostephanus goldi</name>
    <name type="common">Nematode worm</name>
    <dbReference type="NCBI Taxonomy" id="71465"/>
    <lineage>
        <taxon>Eukaryota</taxon>
        <taxon>Metazoa</taxon>
        <taxon>Ecdysozoa</taxon>
        <taxon>Nematoda</taxon>
        <taxon>Chromadorea</taxon>
        <taxon>Rhabditida</taxon>
        <taxon>Rhabditina</taxon>
        <taxon>Rhabditomorpha</taxon>
        <taxon>Strongyloidea</taxon>
        <taxon>Strongylidae</taxon>
        <taxon>Cylicostephanus</taxon>
    </lineage>
</organism>
<protein>
    <recommendedName>
        <fullName evidence="3">Cytochrome c oxidase assembly protein COX16 homolog, mitochondrial</fullName>
    </recommendedName>
</protein>
<evidence type="ECO:0000256" key="3">
    <source>
        <dbReference type="ARBA" id="ARBA00021814"/>
    </source>
</evidence>
<gene>
    <name evidence="10" type="ORF">CGOC_LOCUS6981</name>
</gene>
<dbReference type="GO" id="GO:0005743">
    <property type="term" value="C:mitochondrial inner membrane"/>
    <property type="evidence" value="ECO:0007669"/>
    <property type="project" value="UniProtKB-SubCell"/>
</dbReference>
<keyword evidence="6 9" id="KW-1133">Transmembrane helix</keyword>
<accession>A0A3P6U5J8</accession>